<feature type="domain" description="HTH marR-type" evidence="4">
    <location>
        <begin position="14"/>
        <end position="146"/>
    </location>
</feature>
<comment type="caution">
    <text evidence="5">The sequence shown here is derived from an EMBL/GenBank/DDBJ whole genome shotgun (WGS) entry which is preliminary data.</text>
</comment>
<accession>A0ABU9TA95</accession>
<protein>
    <submittedName>
        <fullName evidence="5">MarR family transcriptional regulator</fullName>
    </submittedName>
</protein>
<dbReference type="InterPro" id="IPR036390">
    <property type="entry name" value="WH_DNA-bd_sf"/>
</dbReference>
<keyword evidence="1" id="KW-0805">Transcription regulation</keyword>
<dbReference type="InterPro" id="IPR011991">
    <property type="entry name" value="ArsR-like_HTH"/>
</dbReference>
<dbReference type="SMART" id="SM00418">
    <property type="entry name" value="HTH_ARSR"/>
    <property type="match status" value="1"/>
</dbReference>
<dbReference type="CDD" id="cd00090">
    <property type="entry name" value="HTH_ARSR"/>
    <property type="match status" value="1"/>
</dbReference>
<keyword evidence="2" id="KW-0238">DNA-binding</keyword>
<dbReference type="Proteomes" id="UP001477870">
    <property type="component" value="Unassembled WGS sequence"/>
</dbReference>
<organism evidence="5 6">
    <name type="scientific">Ahrensia kielensis</name>
    <dbReference type="NCBI Taxonomy" id="76980"/>
    <lineage>
        <taxon>Bacteria</taxon>
        <taxon>Pseudomonadati</taxon>
        <taxon>Pseudomonadota</taxon>
        <taxon>Alphaproteobacteria</taxon>
        <taxon>Hyphomicrobiales</taxon>
        <taxon>Ahrensiaceae</taxon>
        <taxon>Ahrensia</taxon>
    </lineage>
</organism>
<proteinExistence type="predicted"/>
<evidence type="ECO:0000256" key="3">
    <source>
        <dbReference type="ARBA" id="ARBA00023163"/>
    </source>
</evidence>
<dbReference type="PANTHER" id="PTHR42756:SF1">
    <property type="entry name" value="TRANSCRIPTIONAL REPRESSOR OF EMRAB OPERON"/>
    <property type="match status" value="1"/>
</dbReference>
<sequence length="167" mass="18409">MARYFIETADDEHSGTVLGALQNAARFARTHTARHLLETGLYAGQETIISLLAEHETLTPSQIAKYIGVRPPTITKSIGRLTEQGFVTKSTGHTDGRHVHVELTEAGRDILKKVRKAAKKAEKQALKSFSDSQIKQFEIALNQLSTNLVERDEKALKKAAKRASSDS</sequence>
<evidence type="ECO:0000313" key="6">
    <source>
        <dbReference type="Proteomes" id="UP001477870"/>
    </source>
</evidence>
<dbReference type="Gene3D" id="1.10.10.10">
    <property type="entry name" value="Winged helix-like DNA-binding domain superfamily/Winged helix DNA-binding domain"/>
    <property type="match status" value="1"/>
</dbReference>
<gene>
    <name evidence="5" type="ORF">WNY59_15795</name>
</gene>
<dbReference type="InterPro" id="IPR001845">
    <property type="entry name" value="HTH_ArsR_DNA-bd_dom"/>
</dbReference>
<dbReference type="SUPFAM" id="SSF46785">
    <property type="entry name" value="Winged helix' DNA-binding domain"/>
    <property type="match status" value="1"/>
</dbReference>
<name>A0ABU9TA95_9HYPH</name>
<evidence type="ECO:0000313" key="5">
    <source>
        <dbReference type="EMBL" id="MEM5503051.1"/>
    </source>
</evidence>
<dbReference type="PANTHER" id="PTHR42756">
    <property type="entry name" value="TRANSCRIPTIONAL REGULATOR, MARR"/>
    <property type="match status" value="1"/>
</dbReference>
<dbReference type="EMBL" id="JBBMQO010000010">
    <property type="protein sequence ID" value="MEM5503051.1"/>
    <property type="molecule type" value="Genomic_DNA"/>
</dbReference>
<dbReference type="RefSeq" id="WP_342849243.1">
    <property type="nucleotide sequence ID" value="NZ_JBBMQO010000010.1"/>
</dbReference>
<keyword evidence="6" id="KW-1185">Reference proteome</keyword>
<reference evidence="5 6" key="1">
    <citation type="submission" date="2024-03" db="EMBL/GenBank/DDBJ databases">
        <title>Community enrichment and isolation of bacterial strains for fucoidan degradation.</title>
        <authorList>
            <person name="Sichert A."/>
        </authorList>
    </citation>
    <scope>NUCLEOTIDE SEQUENCE [LARGE SCALE GENOMIC DNA]</scope>
    <source>
        <strain evidence="5 6">AS62</strain>
    </source>
</reference>
<keyword evidence="3" id="KW-0804">Transcription</keyword>
<evidence type="ECO:0000259" key="4">
    <source>
        <dbReference type="PROSITE" id="PS50995"/>
    </source>
</evidence>
<dbReference type="Pfam" id="PF01047">
    <property type="entry name" value="MarR"/>
    <property type="match status" value="1"/>
</dbReference>
<dbReference type="PRINTS" id="PR00598">
    <property type="entry name" value="HTHMARR"/>
</dbReference>
<dbReference type="PROSITE" id="PS50995">
    <property type="entry name" value="HTH_MARR_2"/>
    <property type="match status" value="1"/>
</dbReference>
<dbReference type="InterPro" id="IPR000835">
    <property type="entry name" value="HTH_MarR-typ"/>
</dbReference>
<evidence type="ECO:0000256" key="1">
    <source>
        <dbReference type="ARBA" id="ARBA00023015"/>
    </source>
</evidence>
<evidence type="ECO:0000256" key="2">
    <source>
        <dbReference type="ARBA" id="ARBA00023125"/>
    </source>
</evidence>
<dbReference type="SMART" id="SM00347">
    <property type="entry name" value="HTH_MARR"/>
    <property type="match status" value="1"/>
</dbReference>
<dbReference type="InterPro" id="IPR036388">
    <property type="entry name" value="WH-like_DNA-bd_sf"/>
</dbReference>